<name>A0A316Z4Y6_9BASI</name>
<gene>
    <name evidence="3" type="ORF">FA09DRAFT_331132</name>
</gene>
<dbReference type="AlphaFoldDB" id="A0A316Z4Y6"/>
<dbReference type="SUPFAM" id="SSF54495">
    <property type="entry name" value="UBC-like"/>
    <property type="match status" value="1"/>
</dbReference>
<dbReference type="STRING" id="58919.A0A316Z4Y6"/>
<evidence type="ECO:0000256" key="1">
    <source>
        <dbReference type="ARBA" id="ARBA00022786"/>
    </source>
</evidence>
<proteinExistence type="predicted"/>
<evidence type="ECO:0000313" key="3">
    <source>
        <dbReference type="EMBL" id="PWN96649.1"/>
    </source>
</evidence>
<dbReference type="InterPro" id="IPR000608">
    <property type="entry name" value="UBC"/>
</dbReference>
<dbReference type="RefSeq" id="XP_025596928.1">
    <property type="nucleotide sequence ID" value="XM_025742883.1"/>
</dbReference>
<dbReference type="OrthoDB" id="6508832at2759"/>
<accession>A0A316Z4Y6</accession>
<dbReference type="CDD" id="cd23807">
    <property type="entry name" value="UEV_UBE2V"/>
    <property type="match status" value="1"/>
</dbReference>
<dbReference type="Pfam" id="PF00179">
    <property type="entry name" value="UQ_con"/>
    <property type="match status" value="1"/>
</dbReference>
<dbReference type="PANTHER" id="PTHR24068">
    <property type="entry name" value="UBIQUITIN-CONJUGATING ENZYME E2"/>
    <property type="match status" value="1"/>
</dbReference>
<feature type="domain" description="UBC core" evidence="2">
    <location>
        <begin position="5"/>
        <end position="137"/>
    </location>
</feature>
<keyword evidence="4" id="KW-1185">Reference proteome</keyword>
<dbReference type="InterPro" id="IPR016135">
    <property type="entry name" value="UBQ-conjugating_enzyme/RWD"/>
</dbReference>
<dbReference type="Gene3D" id="3.10.110.10">
    <property type="entry name" value="Ubiquitin Conjugating Enzyme"/>
    <property type="match status" value="1"/>
</dbReference>
<dbReference type="Proteomes" id="UP000245946">
    <property type="component" value="Unassembled WGS sequence"/>
</dbReference>
<evidence type="ECO:0000313" key="4">
    <source>
        <dbReference type="Proteomes" id="UP000245946"/>
    </source>
</evidence>
<keyword evidence="1" id="KW-0833">Ubl conjugation pathway</keyword>
<protein>
    <submittedName>
        <fullName evidence="3">UBC-like protein</fullName>
    </submittedName>
</protein>
<sequence>MAKVPRSFRLLEELEKGEKGIGDGSCSYGLDDGSDVQMSNWNATILGPGHTVHQNRIYSLRITCGPQYPDAPPEVHFITRVNMPCVGRAGQVEPNLLPVLGQWRRTSTLETVLVEIRREMASPANRKLPQPAEGSTY</sequence>
<dbReference type="EMBL" id="KZ819298">
    <property type="protein sequence ID" value="PWN96649.1"/>
    <property type="molecule type" value="Genomic_DNA"/>
</dbReference>
<organism evidence="3 4">
    <name type="scientific">Tilletiopsis washingtonensis</name>
    <dbReference type="NCBI Taxonomy" id="58919"/>
    <lineage>
        <taxon>Eukaryota</taxon>
        <taxon>Fungi</taxon>
        <taxon>Dikarya</taxon>
        <taxon>Basidiomycota</taxon>
        <taxon>Ustilaginomycotina</taxon>
        <taxon>Exobasidiomycetes</taxon>
        <taxon>Entylomatales</taxon>
        <taxon>Entylomatales incertae sedis</taxon>
        <taxon>Tilletiopsis</taxon>
    </lineage>
</organism>
<dbReference type="FunFam" id="3.10.110.10:FF:000026">
    <property type="entry name" value="Ubiquitin-conjugating enzyme E2 variant"/>
    <property type="match status" value="1"/>
</dbReference>
<reference evidence="3 4" key="1">
    <citation type="journal article" date="2018" name="Mol. Biol. Evol.">
        <title>Broad Genomic Sampling Reveals a Smut Pathogenic Ancestry of the Fungal Clade Ustilaginomycotina.</title>
        <authorList>
            <person name="Kijpornyongpan T."/>
            <person name="Mondo S.J."/>
            <person name="Barry K."/>
            <person name="Sandor L."/>
            <person name="Lee J."/>
            <person name="Lipzen A."/>
            <person name="Pangilinan J."/>
            <person name="LaButti K."/>
            <person name="Hainaut M."/>
            <person name="Henrissat B."/>
            <person name="Grigoriev I.V."/>
            <person name="Spatafora J.W."/>
            <person name="Aime M.C."/>
        </authorList>
    </citation>
    <scope>NUCLEOTIDE SEQUENCE [LARGE SCALE GENOMIC DNA]</scope>
    <source>
        <strain evidence="3 4">MCA 4186</strain>
    </source>
</reference>
<dbReference type="PROSITE" id="PS50127">
    <property type="entry name" value="UBC_2"/>
    <property type="match status" value="1"/>
</dbReference>
<dbReference type="GO" id="GO:0006301">
    <property type="term" value="P:DNA damage tolerance"/>
    <property type="evidence" value="ECO:0007669"/>
    <property type="project" value="UniProtKB-ARBA"/>
</dbReference>
<evidence type="ECO:0000259" key="2">
    <source>
        <dbReference type="PROSITE" id="PS50127"/>
    </source>
</evidence>
<dbReference type="GeneID" id="37270427"/>
<dbReference type="SMART" id="SM00212">
    <property type="entry name" value="UBCc"/>
    <property type="match status" value="1"/>
</dbReference>